<sequence length="438" mass="51051">MSFLIKKSNTNILYISHMNDSIYSKTLPATRNNRLMTIARNATKVFFANMDEQYHLNIIYKTTDNQIVHIKEENNTYNRKVLLDDKSNVYNISNLQFICFNNNIYLFYTANNPYDNTYDLIFHNIYDTSSSPQSLLSMIDLNAHYELTVINHQLTLLCITKNEAYELNLYTYDTNTNEWQINTSIKQQSNPITYATLCNDQEKPHILYMSEQFGQNQLYYTDIRSPEKLLYTSPYAIEPSIFKYQGFLWVNWLERKEGKFICSVDNGTTFGDVNKGSIEEDTMEKLFFTNHYDQVYGNRFYGTPNPTLNLFILSQIDVDNILLNNNINKEMKILLNNLVGKKPKLAAASTRSENDVESLKNIQENIIQQYNELSEFAKQLQEEGKKWRGKYNKAEIEIKRLKKEIDALKSKNTSLEAATSSNEKNATIETKTFNTDTD</sequence>
<dbReference type="Proteomes" id="UP000294545">
    <property type="component" value="Unassembled WGS sequence"/>
</dbReference>
<reference evidence="2 3" key="1">
    <citation type="submission" date="2019-03" db="EMBL/GenBank/DDBJ databases">
        <title>Genomic Encyclopedia of Type Strains, Phase IV (KMG-IV): sequencing the most valuable type-strain genomes for metagenomic binning, comparative biology and taxonomic classification.</title>
        <authorList>
            <person name="Goeker M."/>
        </authorList>
    </citation>
    <scope>NUCLEOTIDE SEQUENCE [LARGE SCALE GENOMIC DNA]</scope>
    <source>
        <strain evidence="2 3">DSM 24176</strain>
    </source>
</reference>
<evidence type="ECO:0000313" key="2">
    <source>
        <dbReference type="EMBL" id="TCK97807.1"/>
    </source>
</evidence>
<dbReference type="EMBL" id="SMGQ01000011">
    <property type="protein sequence ID" value="TCK97807.1"/>
    <property type="molecule type" value="Genomic_DNA"/>
</dbReference>
<organism evidence="2 3">
    <name type="scientific">Natranaerovirga hydrolytica</name>
    <dbReference type="NCBI Taxonomy" id="680378"/>
    <lineage>
        <taxon>Bacteria</taxon>
        <taxon>Bacillati</taxon>
        <taxon>Bacillota</taxon>
        <taxon>Clostridia</taxon>
        <taxon>Lachnospirales</taxon>
        <taxon>Natranaerovirgaceae</taxon>
        <taxon>Natranaerovirga</taxon>
    </lineage>
</organism>
<protein>
    <submittedName>
        <fullName evidence="2">Uncharacterized protein</fullName>
    </submittedName>
</protein>
<dbReference type="SUPFAM" id="SSF82171">
    <property type="entry name" value="DPP6 N-terminal domain-like"/>
    <property type="match status" value="1"/>
</dbReference>
<accession>A0A4R1MX34</accession>
<gene>
    <name evidence="2" type="ORF">EDC19_0209</name>
</gene>
<feature type="region of interest" description="Disordered" evidence="1">
    <location>
        <begin position="412"/>
        <end position="438"/>
    </location>
</feature>
<name>A0A4R1MX34_9FIRM</name>
<dbReference type="AlphaFoldDB" id="A0A4R1MX34"/>
<evidence type="ECO:0000256" key="1">
    <source>
        <dbReference type="SAM" id="MobiDB-lite"/>
    </source>
</evidence>
<proteinExistence type="predicted"/>
<dbReference type="RefSeq" id="WP_132279202.1">
    <property type="nucleotide sequence ID" value="NZ_SMGQ01000011.1"/>
</dbReference>
<evidence type="ECO:0000313" key="3">
    <source>
        <dbReference type="Proteomes" id="UP000294545"/>
    </source>
</evidence>
<dbReference type="OrthoDB" id="2079718at2"/>
<comment type="caution">
    <text evidence="2">The sequence shown here is derived from an EMBL/GenBank/DDBJ whole genome shotgun (WGS) entry which is preliminary data.</text>
</comment>
<keyword evidence="3" id="KW-1185">Reference proteome</keyword>